<feature type="compositionally biased region" description="Polar residues" evidence="10">
    <location>
        <begin position="3002"/>
        <end position="3020"/>
    </location>
</feature>
<feature type="compositionally biased region" description="Low complexity" evidence="10">
    <location>
        <begin position="3376"/>
        <end position="3390"/>
    </location>
</feature>
<feature type="region of interest" description="Disordered" evidence="10">
    <location>
        <begin position="2917"/>
        <end position="3099"/>
    </location>
</feature>
<dbReference type="SMART" id="SM00214">
    <property type="entry name" value="VWC"/>
    <property type="match status" value="5"/>
</dbReference>
<evidence type="ECO:0000256" key="1">
    <source>
        <dbReference type="ARBA" id="ARBA00004613"/>
    </source>
</evidence>
<comment type="subcellular location">
    <subcellularLocation>
        <location evidence="1">Secreted</location>
    </subcellularLocation>
</comment>
<feature type="compositionally biased region" description="Polar residues" evidence="10">
    <location>
        <begin position="2954"/>
        <end position="2972"/>
    </location>
</feature>
<feature type="compositionally biased region" description="Polar residues" evidence="10">
    <location>
        <begin position="3391"/>
        <end position="3408"/>
    </location>
</feature>
<feature type="compositionally biased region" description="Polar residues" evidence="10">
    <location>
        <begin position="2206"/>
        <end position="2255"/>
    </location>
</feature>
<evidence type="ECO:0000256" key="6">
    <source>
        <dbReference type="ARBA" id="ARBA00023157"/>
    </source>
</evidence>
<evidence type="ECO:0000256" key="10">
    <source>
        <dbReference type="SAM" id="MobiDB-lite"/>
    </source>
</evidence>
<keyword evidence="6 9" id="KW-1015">Disulfide bond</keyword>
<dbReference type="KEGG" id="bmus:118899629"/>
<feature type="region of interest" description="Disordered" evidence="10">
    <location>
        <begin position="3207"/>
        <end position="3321"/>
    </location>
</feature>
<dbReference type="SMART" id="SM00832">
    <property type="entry name" value="C8"/>
    <property type="match status" value="4"/>
</dbReference>
<dbReference type="SMART" id="SM00041">
    <property type="entry name" value="CT"/>
    <property type="match status" value="1"/>
</dbReference>
<feature type="compositionally biased region" description="Low complexity" evidence="10">
    <location>
        <begin position="4895"/>
        <end position="4916"/>
    </location>
</feature>
<evidence type="ECO:0000313" key="16">
    <source>
        <dbReference type="RefSeq" id="XP_036717284.1"/>
    </source>
</evidence>
<feature type="compositionally biased region" description="Polar residues" evidence="10">
    <location>
        <begin position="3906"/>
        <end position="3924"/>
    </location>
</feature>
<feature type="region of interest" description="Disordered" evidence="10">
    <location>
        <begin position="1757"/>
        <end position="1887"/>
    </location>
</feature>
<feature type="compositionally biased region" description="Low complexity" evidence="10">
    <location>
        <begin position="4923"/>
        <end position="4934"/>
    </location>
</feature>
<keyword evidence="15" id="KW-1185">Reference proteome</keyword>
<feature type="compositionally biased region" description="Low complexity" evidence="10">
    <location>
        <begin position="4568"/>
        <end position="4582"/>
    </location>
</feature>
<feature type="compositionally biased region" description="Low complexity" evidence="10">
    <location>
        <begin position="2260"/>
        <end position="2273"/>
    </location>
</feature>
<feature type="compositionally biased region" description="Low complexity" evidence="10">
    <location>
        <begin position="4416"/>
        <end position="4448"/>
    </location>
</feature>
<feature type="compositionally biased region" description="Polar residues" evidence="10">
    <location>
        <begin position="4370"/>
        <end position="4381"/>
    </location>
</feature>
<evidence type="ECO:0000259" key="14">
    <source>
        <dbReference type="PROSITE" id="PS51233"/>
    </source>
</evidence>
<feature type="compositionally biased region" description="Low complexity" evidence="10">
    <location>
        <begin position="1434"/>
        <end position="1459"/>
    </location>
</feature>
<feature type="compositionally biased region" description="Low complexity" evidence="10">
    <location>
        <begin position="5141"/>
        <end position="5158"/>
    </location>
</feature>
<organism evidence="15 16">
    <name type="scientific">Balaenoptera musculus</name>
    <name type="common">Blue whale</name>
    <dbReference type="NCBI Taxonomy" id="9771"/>
    <lineage>
        <taxon>Eukaryota</taxon>
        <taxon>Metazoa</taxon>
        <taxon>Chordata</taxon>
        <taxon>Craniata</taxon>
        <taxon>Vertebrata</taxon>
        <taxon>Euteleostomi</taxon>
        <taxon>Mammalia</taxon>
        <taxon>Eutheria</taxon>
        <taxon>Laurasiatheria</taxon>
        <taxon>Artiodactyla</taxon>
        <taxon>Whippomorpha</taxon>
        <taxon>Cetacea</taxon>
        <taxon>Mysticeti</taxon>
        <taxon>Balaenopteridae</taxon>
        <taxon>Balaenoptera</taxon>
    </lineage>
</organism>
<feature type="compositionally biased region" description="Low complexity" evidence="10">
    <location>
        <begin position="4096"/>
        <end position="4139"/>
    </location>
</feature>
<keyword evidence="4" id="KW-0677">Repeat</keyword>
<feature type="domain" description="VWFD" evidence="14">
    <location>
        <begin position="415"/>
        <end position="590"/>
    </location>
</feature>
<gene>
    <name evidence="16" type="primary">MUC5B</name>
</gene>
<feature type="compositionally biased region" description="Low complexity" evidence="10">
    <location>
        <begin position="3343"/>
        <end position="3353"/>
    </location>
</feature>
<dbReference type="GeneID" id="118899629"/>
<feature type="compositionally biased region" description="Low complexity" evidence="10">
    <location>
        <begin position="3925"/>
        <end position="3941"/>
    </location>
</feature>
<feature type="disulfide bond" evidence="9">
    <location>
        <begin position="5918"/>
        <end position="5972"/>
    </location>
</feature>
<feature type="region of interest" description="Disordered" evidence="10">
    <location>
        <begin position="2510"/>
        <end position="2529"/>
    </location>
</feature>
<evidence type="ECO:0000256" key="3">
    <source>
        <dbReference type="ARBA" id="ARBA00022729"/>
    </source>
</evidence>
<dbReference type="InterPro" id="IPR050780">
    <property type="entry name" value="Mucin_vWF_Thrombospondin_sf"/>
</dbReference>
<feature type="region of interest" description="Disordered" evidence="10">
    <location>
        <begin position="2042"/>
        <end position="2091"/>
    </location>
</feature>
<keyword evidence="3 11" id="KW-0732">Signal</keyword>
<feature type="compositionally biased region" description="Polar residues" evidence="10">
    <location>
        <begin position="4878"/>
        <end position="4889"/>
    </location>
</feature>
<reference evidence="16" key="1">
    <citation type="submission" date="2025-08" db="UniProtKB">
        <authorList>
            <consortium name="RefSeq"/>
        </authorList>
    </citation>
    <scope>IDENTIFICATION</scope>
    <source>
        <tissue evidence="16">Epidermis and Blubber</tissue>
    </source>
</reference>
<feature type="compositionally biased region" description="Polar residues" evidence="10">
    <location>
        <begin position="2274"/>
        <end position="2287"/>
    </location>
</feature>
<dbReference type="SUPFAM" id="SSF57567">
    <property type="entry name" value="Serine protease inhibitors"/>
    <property type="match status" value="4"/>
</dbReference>
<evidence type="ECO:0000256" key="4">
    <source>
        <dbReference type="ARBA" id="ARBA00022737"/>
    </source>
</evidence>
<evidence type="ECO:0000256" key="2">
    <source>
        <dbReference type="ARBA" id="ARBA00022525"/>
    </source>
</evidence>
<sequence length="6000" mass="617851">MGAQSGCRALAWALVVLPLVQKAETQSGTEQSWASQEATVNAQRVTFIPPVTGFPTVSSPNAAHGGRVCSTWGDFHYKTFDGDVFRFPGLCNYVFSAHCGAAYEDFNLQLRRGLVGSRPTVTHIILKTQGLVLEVSNGSILVNGRREELPYSRAGLLVEESSAYVKVDIRLMLTFTWNGEDSALLELDPRYANQTCGLCGDFNGLPAISEFYAHNARLTPVQFGNLQKLDGPTEQCQDPLPSPADNCTDGEGICRQTLLGPAFAQCHRLVDAEVYVATCTQDLCRCPTCPCATFAEYSRQCAHAGGQPQSWRGPDLCPQTCPLNTQHQECGSPCADTCSNPERSQLCEDHCVAGCFCPLGTVLDDVTHSGCLPLRQCPCTHGGRPYAPGASFTTSCSSCTCSGGLWQCQDLPCPGICSVQGGSHISTYDEKLYDVHGDCSYVLTKICAGNALTVLAELRRCGLTDNENCLRAVMLSLSGGDTAIQIQANGGVFVNSIYTQLPVSVANITVFRPSSFFILVQTGLGLQLQVQLVPLMQVFLRLDPSYQGQMCGLCGNFNHNQADDFRTVSGVVEGTAAAFANTWKTQAACPNVKNGFEDPCSHSVENENYAQHWCSLLTDPAGAFSSCHSVINPGPFHSNCMFDTCSCEKSEDCMCAALSSYVRACAARGVLLGGWRDGVCNKYVSSCPKTQSYAYMVDSCQPTCRSLSQADVTCDVAFVPVDGCTCPSGTFLDDTGDCVPAEACPCYSRGSVLAPGEVLHDNGVVCSCASGKLSCLGAVEESTGCVAPMLFLDCSNASADTPGAECVRSCHVLDVDCFSTRCVSGCVCPAGLLADGSGGCVAEEDCPCLHNEAAYQPGEAIRVDCNTCTCRGRRWECSRRPCLGTCVAYGDGHFITFDGERYSFEGSCEYTLAQDYCAGNNASNGSFRIVTENVPCGTTGVTCSKAIKIFLENYELILHEGSYKVVQRGPGGDLPYKIRYMGIYLAVETRSGMVVSWDRKTSVFIRLHQEYKGRVCGLCGNFDDNALNDFTTRSQSVVGDALEFGNSWKFSPSCPDAQAPKDPCAANPYRKPWAQKQCSIVNSATFRACRSQVDSTRYYEACVSDACACDSGGDRECFCTAVAAYAQACHEAGVCVSWRTPDVCPLFCDYYNPQGECEWHYQPCGAPCLRTCRNPSGHCLMDLPGLEGCYPKCPPSKPFFNEDEMKCVAQCGGCYDEDGNYHDAGTRVPTAENCQSCDCTSGGLQCTYSPAACTCTYEGRTYAYGDVIYNTTDGLGACLIAICRDNGTIVRKAEECPGTPSPTPFTFTSTAAPPSTTGAVPTPSTVCVQERCRWSDWYDSGRPELGMGGGDFETFENLRQRGYRICPAPAHVECRAQQFPDMPLEKLGQKVECDQARGLTCLNSEQNPPLCHNYELRVLCCDYVPCSTSPAPGTSQRPSSQPLPTSTQTTPTRGTTLLSMAPSASQTPSAKPASTVTRVGSSSVVPATTTCEPRCQWTEWFDEDYPKSEEAGGDVESYDKIRRAGGAVCEQPQGIECQAENFPDVRLEELNQRVHCDVSFGLVCRNDEQVGLFKMCYNYKIRVLCCGYGHCGEPTSPTATATSSTVTATTVATSTATIAITSTATAPTATASTATATTVATSTAPTVATSTAPTATASTATAPTATASTATATTVATSTAPTATTSTATAPMATTSTATTVATSTATTAATSTATAPTPIAPMSPTATATATTATTSTTTVTTAATSTAAIATVATSAATAPTSPTASSTTTAVSPATQPRTWPGSTGVTRSPASSATPAPSLSTGLTAQVTSSRPSHTGTLPVSATSVLPTHTASRGPTPVSVMTQTSTSQPLTGTAVGKTGTTSTGPLSTSHPETSMPGTLVSTGTTTCEPRCQWTEWFDEDYPKSEEAGGDVESYDKIRRAGGAVCEQPQGIECQAENFPDVRLEELNQRVHCDVSFGLVCRNDEQVGLFKMCYNYKIRVLCCGYGHCGEPTSPTATATSSTVTATTVATSTATIAITSTATAPTATASTATATTVATSTAPTVATSTAPTATASTATAPTATASTATATTVATSTAPTATTSTATAPMATTSTATTVATSTATTAATSTATAPTPIAPMSPTATATATTATTSTTTVTTAATSTAAIATVATSAATAPTSPTASSTTTAVSPATQPRTWPGSTGVTRSPASSATPAPSLSTGLTAQVTSSRPSHTGTLPVSATSVLPTHTASRGPTPVSVMTQTSTSQPLTGTAVGKTGTTSTGPLSTSHPETSMPGTLVSTGTTTCEPRCQWTEWFDEDYPKSEEAGGDVESYDKIRRAGGAVCEQPQGIECQAENFPDVRLEELNQRVHCDVSFGLVCRNDEQVGLFKMCYNYKIRVLCCGYGHCGEPTSPTATATTSTVTARTATTSTATATTVATSTATTATTSTATAPTATASTATVTTVATSTATTATASTATAPTATASTATVTTVATSTATTATASTATAPTATASTATVTTTATSTATTATASTATAPTATASTATVTTAATSTATTATASTATAPTATTSTATVTTVATSTAPTATTSTATAPTATASTATAPTATASTATAPTAATSTATAPTPMASTSPTTTATAPTATTSTARVTTAATSTAAIATAATSAATAPTSPTASSTTTTVPPATQPTTWPGSTGVTRSPTSSATPASSLSTGLTARVTSSPSHTGTLPVSATGSLTSPPGSTEPTVPRRATSVLPTHTASRGPTPTSVTMETSTSQLLTGTAVGTTGTTSTGPLSTSHPETSMPGILVSTATTGASTSQGTTSCQPKCQWTEWFDVDFPTSGVRGGDMETYDNIRAAGGKMCQQPQKIECRAESYPEVGIDQIGQVLSCSLEAGLVCRNEDQRGQFTMCFNYNIRVYCCDDVRHCPTTATPYLTSSTLPATSSSTATVPWPSTSATTQTQPTSTAPPATGRSTATVPSPSISAVTQTGAPTTAPPTAHIHETTFGTTLLPTPVTPNTRATTYTRSLHPTASPQVTELPTRPFETTPGSPITTPSTGHATSSTGAGTRASVSTRMPEPSTSSLGTTLGSSMATSTATVSSQKTHTSSTPLVTTSPETGSTACQPHCAWTDWLDQSYPMPGASGGDFETYANIQAAGRAICQQPLQLQCRAEALPEEALQDLGQVVQCRLEEGLVCRNRDQSSLMCLNYQIRVFCCDHSHCPSPASPTSTTPAPSPSTISTSTGSLSSKVTTQTHLSSPGTIKRVSTPTTLTGPSSTGTTQSIVSTPTTLTGPSSTGTTQSISSTPTRVTGPFSTGTTQSISSITRMTGPSSTGTTKKVYTSTSVTGPFSTGTTKRVYATTSVTGPSSTGTRQSVYTSTRVTGPFSTGTTQRVSSPTTLTGPSSTGTTQRVSTPTRMTGPFSTGTTKRVYASTSVTGPSSVGTKQSVYTSTSVTGPFSTGNTQSVSTPTTLTGPSSTGTTKRVSTPTRVTGPSYPGTTQRVSSPTILTGPSSTGTSQRVSTTTPLTGPSPMGTTQRVSTTTPLTGLSSTGTTQRVSTTTPLTGPSSTGTTKGVSTTTHVTGPSSTGTTKRVSTPTTLTGPSSTGTTKRVSTPTRVTGPSYPGTTQRVSSPTILTGPSSTRTSQRVSTPTPLTGPSSTGTTKGVSTTTHVTGPSSTGTTQRVSSATTLTGPSSMGTTKGVSTTTHVTGPSSTGTTQRVSSATTLTGPSSMGTTKGVSTTTHVTGPSSTGTTKRVSTPTRVTGPSSTGTTQRVSSATTLTGPSSMGTTQRVSIPTRMTGPFSTGTTKRVYASTSVTGPFSTGNTQSVSTPTTLTGPSATGTTKRVSTPTRVTGPSYPGTTQRVSSPTILTGPSSTRTSQRVSTPTSLTGPSSTGTTQRVATTTPLTGPSSTGTTKGVSTTTHVTGPSSTGTTQRVSSATTLTGPSSMGTTKGVSTTTHVTGPSSMGTTQRVSSATTLTGPSSMGTTKGVSTTTHVTGPSSMGTTKRVSTPTRVTGPSSTGTTQRVSSATTLTGPSPMGTTQRVSIPTRMTGPFSTGTTKRVYASTSVTGPFSTGNTQSVSTPTTLTGPSSTGTTKRVSTPTILTGPSSTRTSQRVSTPTSLTGPSSTGTTQRVSTTTPLTGPSSTGTTKGVSTTTHVTGPSSTGTTQRVSSATTLTGPSSMGTTKGVSTTTHVTGPSSTGTTSSTGAGTRASVSTRMPEPSTSSLGTTLGSSMATSTAMVSSQKTHTSSTPLVTTSPDIGSTACQPRCAWTDWLDQSYPMPGASGGDFETYANIQAAGRAICQQPLQLQCRAEALPEEALQDLGQVVQCRLEEGLVCRNRDQSSLMCLNYQIRVFCCDHSHCPSPASPTSTTPAPSPSTISTSTGSLSSKVTTQTHLSSPGTIKRVSTPTTLTGPSSTGTTQSISSTPTRVTGPFSTGTTQSISSITRMTGPSSTGTTKKVYTSTSVTGPFSTGTTKRVYATTSVTGPSSTGTRQSVYTSTRVTGPFSTGTTQRVSSPTTLTGPSSTGTTQRVSTPTRMTGPFSTGTTKRVYASTSVTGPSSMGTTQSVYTSTSVTGPFSTGNTQSVSTPTTLTGPSSTGTTKRVSTPTRVTGPSYPGTTQRVSTTTPLTGPSSTGTTQRVSTTTPLTGPSSTGTTKGVSTTTHVTGPSSTGTTQRVSSATTLTGPSSMGTTKGVSTTTHVTGPSSTGTTSSTGAGTRASVSTRMPEPSTSSLGTTLGSSMATSTAMVSSQKTHTSSTPLVTTSPDIGSTACQPRCAWTDWLDQSYPMPGASGGDFETYANIQAAGRAICQQPLQLQCRAEALPEEALQDLGQVVQCRLEEGLVCRNRDQSSLMCLNYQIRVFCCDHSHCPSPASPTSTTPAPSPSTISTSTGSLSSKVTTQTHLSSPGTIKRVSTPTTLTGPSSTGTTEGVSTPTRVTGPFSTGTTQSISSTTRMTGPSSMGTTKGVSTPTTLTGPSSTGTTEGVSTPTRVTGPSSTGTTQSISSTTHMIGPFSTGTTKRVYASTSVTGPSSMGTTGRVYTSTTVTGPSYSGTTQRVYTSTSVTGPSSKGTTQRVSTPTRVTGPSSTRTTGKVYTSTTLTGPSSTGTTQRVSTSTTVTGPFSPGTTESISTPSPSAFPGSPPMTSKPGLPSVSPTGPLLTSPISTASWSPPTTSSWSGVASGSPGTFSISTASPSPTTACLCHAFGKFFLPGDIIYNKTDAVGCHFLAICNQRCDIDRFQGACSTPSPSGTSASVPPDTPVPGCDRTIPPRQVNESWTLEDCTVARCEGDNRVVLLGPKPMGDVVCVNGHLPVRVQSGDGPCDYSYECECSCSGWGDTHYETFDGTSYSFLDNCTHVLMREIRPRHGNLSILLYNHYCEAAASCPRALGVHYESMDIVLTTTPGADGQEESLILFGQMRVRQSFSKNGLTVTATGATEMSIEIPAVGVRVIFNGRVFQAQLSYSHFSYNTEGRCGTCTNSRRDDCRRPDGTTAPTCQDMARSWLVPNSSGEGCWAPTGLPPTASPLSPAPSTPTSTPCPPEPLCELLLSPVFAGCHGLIPPGPFFSTCVSDSCGPSRPEALCQSLEAYSALCRARGVCPDWRNATSGLCDLTCPPTKVYKPCGPMQPKSCDSRSQSPASRGLAEGCFCPDGHILFNSHTDVCVPECPCVGPDGFPKFPGERWVSNCQSCVCDEGSVSVQCVPVQCEARDQPQECGWAGFVAQTRPLADNPCCMETLCVCNTSTCPQSPPKCRPGEELACTQAENSCCPTFSCRPQLCTYNGTVYGVGATFPAVIPCHTCTCLSVDTRDPTVQCEEEACNATCPQGFQYSRVAGQCCGECVQTACLTSDGRLVQPNETWVNSLVDNCTLYHCQAENGPPMLTPTPVACPDVSSCRGILRKTGCCYSCEEVDSCQVRASMTVLRHRGCATQAAVSVPFCEGFCPGASRYSTGARATQCPCVCCQETRAHQEVVTMQCPNGTAFQHTYTHVDECSCGPSCVSSAQAPEDSTPTFPIYGSTAV</sequence>
<feature type="compositionally biased region" description="Polar residues" evidence="10">
    <location>
        <begin position="1806"/>
        <end position="1855"/>
    </location>
</feature>
<feature type="compositionally biased region" description="Low complexity" evidence="10">
    <location>
        <begin position="4159"/>
        <end position="4210"/>
    </location>
</feature>
<feature type="compositionally biased region" description="Polar residues" evidence="10">
    <location>
        <begin position="3654"/>
        <end position="3672"/>
    </location>
</feature>
<dbReference type="Proteomes" id="UP000694857">
    <property type="component" value="Chromosome 8"/>
</dbReference>
<feature type="compositionally biased region" description="Low complexity" evidence="10">
    <location>
        <begin position="2682"/>
        <end position="2699"/>
    </location>
</feature>
<name>A0A8B8Y611_BALMU</name>
<dbReference type="GO" id="GO:0005576">
    <property type="term" value="C:extracellular region"/>
    <property type="evidence" value="ECO:0007669"/>
    <property type="project" value="UniProtKB-SubCell"/>
</dbReference>
<dbReference type="PROSITE" id="PS01185">
    <property type="entry name" value="CTCK_1"/>
    <property type="match status" value="1"/>
</dbReference>
<feature type="region of interest" description="Disordered" evidence="10">
    <location>
        <begin position="2422"/>
        <end position="2442"/>
    </location>
</feature>
<feature type="domain" description="VWFD" evidence="14">
    <location>
        <begin position="5311"/>
        <end position="5495"/>
    </location>
</feature>
<dbReference type="InterPro" id="IPR025155">
    <property type="entry name" value="WxxW_domain"/>
</dbReference>
<feature type="domain" description="CTCK" evidence="12">
    <location>
        <begin position="5887"/>
        <end position="5979"/>
    </location>
</feature>
<feature type="compositionally biased region" description="Polar residues" evidence="10">
    <location>
        <begin position="5029"/>
        <end position="5075"/>
    </location>
</feature>
<dbReference type="Gene3D" id="2.10.25.10">
    <property type="entry name" value="Laminin"/>
    <property type="match status" value="4"/>
</dbReference>
<feature type="region of interest" description="Disordered" evidence="10">
    <location>
        <begin position="2483"/>
        <end position="2503"/>
    </location>
</feature>
<feature type="compositionally biased region" description="Low complexity" evidence="10">
    <location>
        <begin position="4604"/>
        <end position="4647"/>
    </location>
</feature>
<feature type="compositionally biased region" description="Polar residues" evidence="10">
    <location>
        <begin position="4935"/>
        <end position="4946"/>
    </location>
</feature>
<feature type="compositionally biased region" description="Polar residues" evidence="10">
    <location>
        <begin position="3354"/>
        <end position="3375"/>
    </location>
</feature>
<feature type="compositionally biased region" description="Polar residues" evidence="10">
    <location>
        <begin position="4075"/>
        <end position="4095"/>
    </location>
</feature>
<feature type="region of interest" description="Disordered" evidence="10">
    <location>
        <begin position="2107"/>
        <end position="2132"/>
    </location>
</feature>
<dbReference type="InterPro" id="IPR058753">
    <property type="entry name" value="TIL_OTOGL_Mucin"/>
</dbReference>
<keyword evidence="7" id="KW-0325">Glycoprotein</keyword>
<feature type="compositionally biased region" description="Low complexity" evidence="10">
    <location>
        <begin position="3808"/>
        <end position="3822"/>
    </location>
</feature>
<feature type="compositionally biased region" description="Polar residues" evidence="10">
    <location>
        <begin position="4140"/>
        <end position="4158"/>
    </location>
</feature>
<dbReference type="CTD" id="727897"/>
<feature type="compositionally biased region" description="Low complexity" evidence="10">
    <location>
        <begin position="2645"/>
        <end position="2672"/>
    </location>
</feature>
<feature type="compositionally biased region" description="Low complexity" evidence="10">
    <location>
        <begin position="2918"/>
        <end position="2953"/>
    </location>
</feature>
<dbReference type="Pfam" id="PF13330">
    <property type="entry name" value="Mucin2_WxxW"/>
    <property type="match status" value="8"/>
</dbReference>
<dbReference type="CDD" id="cd19941">
    <property type="entry name" value="TIL"/>
    <property type="match status" value="4"/>
</dbReference>
<feature type="compositionally biased region" description="Polar residues" evidence="10">
    <location>
        <begin position="4511"/>
        <end position="4544"/>
    </location>
</feature>
<feature type="compositionally biased region" description="Low complexity" evidence="10">
    <location>
        <begin position="2190"/>
        <end position="2205"/>
    </location>
</feature>
<feature type="compositionally biased region" description="Low complexity" evidence="10">
    <location>
        <begin position="3296"/>
        <end position="3321"/>
    </location>
</feature>
<feature type="compositionally biased region" description="Polar residues" evidence="10">
    <location>
        <begin position="1874"/>
        <end position="1887"/>
    </location>
</feature>
<feature type="region of interest" description="Disordered" evidence="10">
    <location>
        <begin position="2645"/>
        <end position="2785"/>
    </location>
</feature>
<dbReference type="InterPro" id="IPR036084">
    <property type="entry name" value="Ser_inhib-like_sf"/>
</dbReference>
<feature type="compositionally biased region" description="Polar residues" evidence="10">
    <location>
        <begin position="3690"/>
        <end position="3708"/>
    </location>
</feature>
<feature type="compositionally biased region" description="Polar residues" evidence="10">
    <location>
        <begin position="2737"/>
        <end position="2760"/>
    </location>
</feature>
<dbReference type="PANTHER" id="PTHR11339:SF408">
    <property type="entry name" value="MUCIN-5B"/>
    <property type="match status" value="1"/>
</dbReference>
<feature type="region of interest" description="Disordered" evidence="10">
    <location>
        <begin position="2536"/>
        <end position="2630"/>
    </location>
</feature>
<feature type="compositionally biased region" description="Low complexity" evidence="10">
    <location>
        <begin position="1790"/>
        <end position="1805"/>
    </location>
</feature>
<feature type="compositionally biased region" description="Polar residues" evidence="10">
    <location>
        <begin position="4474"/>
        <end position="4495"/>
    </location>
</feature>
<feature type="compositionally biased region" description="Polar residues" evidence="10">
    <location>
        <begin position="4032"/>
        <end position="4059"/>
    </location>
</feature>
<dbReference type="InterPro" id="IPR006207">
    <property type="entry name" value="Cys_knot_C"/>
</dbReference>
<feature type="disulfide bond" evidence="9">
    <location>
        <begin position="5907"/>
        <end position="5956"/>
    </location>
</feature>
<feature type="compositionally biased region" description="Low complexity" evidence="10">
    <location>
        <begin position="4496"/>
        <end position="4510"/>
    </location>
</feature>
<feature type="compositionally biased region" description="Low complexity" evidence="10">
    <location>
        <begin position="4545"/>
        <end position="4556"/>
    </location>
</feature>
<accession>A0A8B8Y611</accession>
<feature type="compositionally biased region" description="Polar residues" evidence="10">
    <location>
        <begin position="3726"/>
        <end position="3772"/>
    </location>
</feature>
<dbReference type="SMART" id="SM00216">
    <property type="entry name" value="VWD"/>
    <property type="match status" value="4"/>
</dbReference>
<dbReference type="Pfam" id="PF00094">
    <property type="entry name" value="VWD"/>
    <property type="match status" value="4"/>
</dbReference>
<proteinExistence type="predicted"/>
<dbReference type="RefSeq" id="XP_036717284.1">
    <property type="nucleotide sequence ID" value="XM_036861389.1"/>
</dbReference>
<feature type="compositionally biased region" description="Low complexity" evidence="10">
    <location>
        <begin position="2973"/>
        <end position="3001"/>
    </location>
</feature>
<feature type="compositionally biased region" description="Polar residues" evidence="10">
    <location>
        <begin position="3231"/>
        <end position="3242"/>
    </location>
</feature>
<feature type="domain" description="VWFD" evidence="14">
    <location>
        <begin position="67"/>
        <end position="237"/>
    </location>
</feature>
<feature type="compositionally biased region" description="Low complexity" evidence="10">
    <location>
        <begin position="3414"/>
        <end position="3425"/>
    </location>
</feature>
<dbReference type="PROSITE" id="PS01208">
    <property type="entry name" value="VWFC_1"/>
    <property type="match status" value="2"/>
</dbReference>
<evidence type="ECO:0000259" key="12">
    <source>
        <dbReference type="PROSITE" id="PS01225"/>
    </source>
</evidence>
<dbReference type="PROSITE" id="PS50184">
    <property type="entry name" value="VWFC_2"/>
    <property type="match status" value="2"/>
</dbReference>
<comment type="subunit">
    <text evidence="8">Homomultimer; disulfide-linked. The N- and C-terminus mediate their assembly into higher order structures to form filaments. The CTCK domains of two polypeptides associate in the endoplasmic reticulum to generate intermolecularly disulfide-bonded dimers. These dimers progress to the Golgi apparatus, which is a more acidic environment than the endoplasmic reticulum. Under acidic conditions, the N-termini form non-covalent intermolecular interactions that juxtapose assemblies from different CTCK-linked dimers to produce long, disulfide-linked polymers that remain highly compact until secretion.</text>
</comment>
<dbReference type="InterPro" id="IPR001007">
    <property type="entry name" value="VWF_dom"/>
</dbReference>
<feature type="region of interest" description="Disordered" evidence="10">
    <location>
        <begin position="1707"/>
        <end position="1732"/>
    </location>
</feature>
<feature type="compositionally biased region" description="Low complexity" evidence="10">
    <location>
        <begin position="3248"/>
        <end position="3289"/>
    </location>
</feature>
<dbReference type="InterPro" id="IPR002919">
    <property type="entry name" value="TIL_dom"/>
</dbReference>
<feature type="compositionally biased region" description="Low complexity" evidence="10">
    <location>
        <begin position="2157"/>
        <end position="2178"/>
    </location>
</feature>
<feature type="compositionally biased region" description="Polar residues" evidence="10">
    <location>
        <begin position="3084"/>
        <end position="3099"/>
    </location>
</feature>
<feature type="compositionally biased region" description="Low complexity" evidence="10">
    <location>
        <begin position="1860"/>
        <end position="1873"/>
    </location>
</feature>
<feature type="region of interest" description="Disordered" evidence="10">
    <location>
        <begin position="3343"/>
        <end position="4210"/>
    </location>
</feature>
<feature type="compositionally biased region" description="Polar residues" evidence="10">
    <location>
        <begin position="3463"/>
        <end position="3519"/>
    </location>
</feature>
<feature type="signal peptide" evidence="11">
    <location>
        <begin position="1"/>
        <end position="25"/>
    </location>
</feature>
<feature type="region of interest" description="Disordered" evidence="10">
    <location>
        <begin position="2157"/>
        <end position="2287"/>
    </location>
</feature>
<feature type="compositionally biased region" description="Low complexity" evidence="10">
    <location>
        <begin position="2761"/>
        <end position="2781"/>
    </location>
</feature>
<feature type="compositionally biased region" description="Low complexity" evidence="10">
    <location>
        <begin position="4387"/>
        <end position="4409"/>
    </location>
</feature>
<dbReference type="FunFam" id="2.10.25.10:FF:000674">
    <property type="entry name" value="Mucin-2"/>
    <property type="match status" value="1"/>
</dbReference>
<feature type="compositionally biased region" description="Low complexity" evidence="10">
    <location>
        <begin position="5076"/>
        <end position="5100"/>
    </location>
</feature>
<feature type="domain" description="VWFC" evidence="13">
    <location>
        <begin position="5756"/>
        <end position="5821"/>
    </location>
</feature>
<feature type="compositionally biased region" description="Low complexity" evidence="10">
    <location>
        <begin position="4667"/>
        <end position="4718"/>
    </location>
</feature>
<feature type="compositionally biased region" description="Polar residues" evidence="10">
    <location>
        <begin position="3942"/>
        <end position="3960"/>
    </location>
</feature>
<feature type="compositionally biased region" description="Low complexity" evidence="10">
    <location>
        <begin position="3574"/>
        <end position="3588"/>
    </location>
</feature>
<feature type="compositionally biased region" description="Low complexity" evidence="10">
    <location>
        <begin position="3207"/>
        <end position="3230"/>
    </location>
</feature>
<feature type="compositionally biased region" description="Polar residues" evidence="10">
    <location>
        <begin position="2700"/>
        <end position="2728"/>
    </location>
</feature>
<dbReference type="PROSITE" id="PS51233">
    <property type="entry name" value="VWFD"/>
    <property type="match status" value="4"/>
</dbReference>
<feature type="region of interest" description="Disordered" evidence="10">
    <location>
        <begin position="4854"/>
        <end position="4997"/>
    </location>
</feature>
<feature type="compositionally biased region" description="Low complexity" evidence="10">
    <location>
        <begin position="4854"/>
        <end position="4877"/>
    </location>
</feature>
<feature type="compositionally biased region" description="Polar residues" evidence="10">
    <location>
        <begin position="3589"/>
        <end position="3626"/>
    </location>
</feature>
<feature type="compositionally biased region" description="Polar residues" evidence="10">
    <location>
        <begin position="3564"/>
        <end position="3573"/>
    </location>
</feature>
<feature type="compositionally biased region" description="Low complexity" evidence="10">
    <location>
        <begin position="3709"/>
        <end position="3725"/>
    </location>
</feature>
<evidence type="ECO:0000256" key="5">
    <source>
        <dbReference type="ARBA" id="ARBA00023008"/>
    </source>
</evidence>
<dbReference type="Pfam" id="PF01826">
    <property type="entry name" value="TIL"/>
    <property type="match status" value="2"/>
</dbReference>
<feature type="compositionally biased region" description="Low complexity" evidence="10">
    <location>
        <begin position="3673"/>
        <end position="3689"/>
    </location>
</feature>
<feature type="compositionally biased region" description="Low complexity" evidence="10">
    <location>
        <begin position="4060"/>
        <end position="4074"/>
    </location>
</feature>
<comment type="caution">
    <text evidence="9">Lacks conserved residue(s) required for the propagation of feature annotation.</text>
</comment>
<evidence type="ECO:0000256" key="7">
    <source>
        <dbReference type="ARBA" id="ARBA00023180"/>
    </source>
</evidence>
<dbReference type="SMART" id="SM00215">
    <property type="entry name" value="VWC_out"/>
    <property type="match status" value="3"/>
</dbReference>
<evidence type="ECO:0000256" key="8">
    <source>
        <dbReference type="ARBA" id="ARBA00063950"/>
    </source>
</evidence>
<feature type="domain" description="VWFC" evidence="13">
    <location>
        <begin position="5649"/>
        <end position="5719"/>
    </location>
</feature>
<feature type="compositionally biased region" description="Low complexity" evidence="10">
    <location>
        <begin position="4463"/>
        <end position="4473"/>
    </location>
</feature>
<feature type="compositionally biased region" description="Low complexity" evidence="10">
    <location>
        <begin position="3448"/>
        <end position="3462"/>
    </location>
</feature>
<protein>
    <submittedName>
        <fullName evidence="16">Mucin-5B</fullName>
    </submittedName>
</protein>
<feature type="compositionally biased region" description="Low complexity" evidence="10">
    <location>
        <begin position="3961"/>
        <end position="3977"/>
    </location>
</feature>
<feature type="compositionally biased region" description="Low complexity" evidence="10">
    <location>
        <begin position="3520"/>
        <end position="3563"/>
    </location>
</feature>
<feature type="compositionally biased region" description="Polar residues" evidence="10">
    <location>
        <begin position="4648"/>
        <end position="4666"/>
    </location>
</feature>
<dbReference type="InterPro" id="IPR001846">
    <property type="entry name" value="VWF_type-D"/>
</dbReference>
<feature type="region of interest" description="Disordered" evidence="10">
    <location>
        <begin position="1642"/>
        <end position="1691"/>
    </location>
</feature>
<feature type="compositionally biased region" description="Low complexity" evidence="10">
    <location>
        <begin position="1757"/>
        <end position="1778"/>
    </location>
</feature>
<dbReference type="PANTHER" id="PTHR11339">
    <property type="entry name" value="EXTRACELLULAR MATRIX GLYCOPROTEIN RELATED"/>
    <property type="match status" value="1"/>
</dbReference>
<feature type="compositionally biased region" description="Polar residues" evidence="10">
    <location>
        <begin position="4583"/>
        <end position="4603"/>
    </location>
</feature>
<feature type="compositionally biased region" description="Polar residues" evidence="10">
    <location>
        <begin position="3780"/>
        <end position="3807"/>
    </location>
</feature>
<dbReference type="OrthoDB" id="160294at2759"/>
<feature type="compositionally biased region" description="Polar residues" evidence="10">
    <location>
        <begin position="4557"/>
        <end position="4567"/>
    </location>
</feature>
<dbReference type="PROSITE" id="PS01225">
    <property type="entry name" value="CTCK_2"/>
    <property type="match status" value="1"/>
</dbReference>
<evidence type="ECO:0000256" key="9">
    <source>
        <dbReference type="PROSITE-ProRule" id="PRU00039"/>
    </source>
</evidence>
<feature type="compositionally biased region" description="Low complexity" evidence="10">
    <location>
        <begin position="4947"/>
        <end position="4988"/>
    </location>
</feature>
<feature type="region of interest" description="Disordered" evidence="10">
    <location>
        <begin position="4463"/>
        <end position="4718"/>
    </location>
</feature>
<feature type="region of interest" description="Disordered" evidence="10">
    <location>
        <begin position="5027"/>
        <end position="5165"/>
    </location>
</feature>
<feature type="region of interest" description="Disordered" evidence="10">
    <location>
        <begin position="4346"/>
        <end position="4448"/>
    </location>
</feature>
<feature type="compositionally biased region" description="Low complexity" evidence="10">
    <location>
        <begin position="3627"/>
        <end position="3653"/>
    </location>
</feature>
<feature type="domain" description="VWFD" evidence="14">
    <location>
        <begin position="884"/>
        <end position="1055"/>
    </location>
</feature>
<feature type="region of interest" description="Disordered" evidence="10">
    <location>
        <begin position="1431"/>
        <end position="1478"/>
    </location>
</feature>
<feature type="chain" id="PRO_5034674170" evidence="11">
    <location>
        <begin position="26"/>
        <end position="6000"/>
    </location>
</feature>
<feature type="compositionally biased region" description="Polar residues" evidence="10">
    <location>
        <begin position="1779"/>
        <end position="1789"/>
    </location>
</feature>
<feature type="compositionally biased region" description="Polar residues" evidence="10">
    <location>
        <begin position="2179"/>
        <end position="2189"/>
    </location>
</feature>
<feature type="compositionally biased region" description="Polar residues" evidence="10">
    <location>
        <begin position="5104"/>
        <end position="5115"/>
    </location>
</feature>
<dbReference type="Pfam" id="PF25962">
    <property type="entry name" value="TIL_OTOGL_Mucin"/>
    <property type="match status" value="1"/>
</dbReference>
<evidence type="ECO:0000256" key="11">
    <source>
        <dbReference type="SAM" id="SignalP"/>
    </source>
</evidence>
<keyword evidence="2" id="KW-0964">Secreted</keyword>
<dbReference type="FunFam" id="2.10.25.10:FF:000414">
    <property type="entry name" value="von Willebrand factor"/>
    <property type="match status" value="1"/>
</dbReference>
<evidence type="ECO:0000313" key="15">
    <source>
        <dbReference type="Proteomes" id="UP000694857"/>
    </source>
</evidence>
<feature type="compositionally biased region" description="Polar residues" evidence="10">
    <location>
        <begin position="3426"/>
        <end position="3447"/>
    </location>
</feature>
<feature type="compositionally biased region" description="Polar residues" evidence="10">
    <location>
        <begin position="3978"/>
        <end position="4024"/>
    </location>
</feature>
<keyword evidence="5" id="KW-0186">Copper</keyword>
<feature type="compositionally biased region" description="Low complexity" evidence="10">
    <location>
        <begin position="3028"/>
        <end position="3083"/>
    </location>
</feature>
<feature type="compositionally biased region" description="Polar residues" evidence="10">
    <location>
        <begin position="3823"/>
        <end position="3861"/>
    </location>
</feature>
<dbReference type="InterPro" id="IPR014853">
    <property type="entry name" value="VWF/SSPO/ZAN-like_Cys-rich_dom"/>
</dbReference>
<evidence type="ECO:0000259" key="13">
    <source>
        <dbReference type="PROSITE" id="PS50184"/>
    </source>
</evidence>
<feature type="compositionally biased region" description="Low complexity" evidence="10">
    <location>
        <begin position="3862"/>
        <end position="3905"/>
    </location>
</feature>
<feature type="disulfide bond" evidence="9">
    <location>
        <begin position="5922"/>
        <end position="5974"/>
    </location>
</feature>
<feature type="compositionally biased region" description="Low complexity" evidence="10">
    <location>
        <begin position="4346"/>
        <end position="4369"/>
    </location>
</feature>
<dbReference type="FunFam" id="2.10.25.10:FF:000153">
    <property type="entry name" value="MUC5B isoform 1"/>
    <property type="match status" value="1"/>
</dbReference>
<dbReference type="Pfam" id="PF08742">
    <property type="entry name" value="C8"/>
    <property type="match status" value="4"/>
</dbReference>